<dbReference type="Proteomes" id="UP000811609">
    <property type="component" value="Chromosome 15"/>
</dbReference>
<name>A0A8T1NGD8_CARIL</name>
<reference evidence="2" key="1">
    <citation type="submission" date="2020-12" db="EMBL/GenBank/DDBJ databases">
        <title>WGS assembly of Carya illinoinensis cv. Pawnee.</title>
        <authorList>
            <person name="Platts A."/>
            <person name="Shu S."/>
            <person name="Wright S."/>
            <person name="Barry K."/>
            <person name="Edger P."/>
            <person name="Pires J.C."/>
            <person name="Schmutz J."/>
        </authorList>
    </citation>
    <scope>NUCLEOTIDE SEQUENCE</scope>
    <source>
        <tissue evidence="2">Leaf</tissue>
    </source>
</reference>
<evidence type="ECO:0000256" key="1">
    <source>
        <dbReference type="SAM" id="MobiDB-lite"/>
    </source>
</evidence>
<dbReference type="EMBL" id="CM031823">
    <property type="protein sequence ID" value="KAG6628154.1"/>
    <property type="molecule type" value="Genomic_DNA"/>
</dbReference>
<feature type="region of interest" description="Disordered" evidence="1">
    <location>
        <begin position="1"/>
        <end position="27"/>
    </location>
</feature>
<evidence type="ECO:0000313" key="2">
    <source>
        <dbReference type="EMBL" id="KAG6628154.1"/>
    </source>
</evidence>
<proteinExistence type="predicted"/>
<dbReference type="AlphaFoldDB" id="A0A8T1NGD8"/>
<accession>A0A8T1NGD8</accession>
<keyword evidence="3" id="KW-1185">Reference proteome</keyword>
<organism evidence="2 3">
    <name type="scientific">Carya illinoinensis</name>
    <name type="common">Pecan</name>
    <dbReference type="NCBI Taxonomy" id="32201"/>
    <lineage>
        <taxon>Eukaryota</taxon>
        <taxon>Viridiplantae</taxon>
        <taxon>Streptophyta</taxon>
        <taxon>Embryophyta</taxon>
        <taxon>Tracheophyta</taxon>
        <taxon>Spermatophyta</taxon>
        <taxon>Magnoliopsida</taxon>
        <taxon>eudicotyledons</taxon>
        <taxon>Gunneridae</taxon>
        <taxon>Pentapetalae</taxon>
        <taxon>rosids</taxon>
        <taxon>fabids</taxon>
        <taxon>Fagales</taxon>
        <taxon>Juglandaceae</taxon>
        <taxon>Carya</taxon>
    </lineage>
</organism>
<gene>
    <name evidence="2" type="ORF">CIPAW_15G181900</name>
</gene>
<protein>
    <submittedName>
        <fullName evidence="2">Uncharacterized protein</fullName>
    </submittedName>
</protein>
<comment type="caution">
    <text evidence="2">The sequence shown here is derived from an EMBL/GenBank/DDBJ whole genome shotgun (WGS) entry which is preliminary data.</text>
</comment>
<feature type="compositionally biased region" description="Basic and acidic residues" evidence="1">
    <location>
        <begin position="7"/>
        <end position="24"/>
    </location>
</feature>
<evidence type="ECO:0000313" key="3">
    <source>
        <dbReference type="Proteomes" id="UP000811609"/>
    </source>
</evidence>
<sequence length="68" mass="7729">MGDERETEGKRDMGGARKETDRRGTTMAAACCIQRKQKLRKRERRGAADYTVSHYDGFEVENPSLTCC</sequence>